<accession>A0A6M3KSL4</accession>
<proteinExistence type="predicted"/>
<name>A0A6M3KSL4_9ZZZZ</name>
<dbReference type="EMBL" id="MT142529">
    <property type="protein sequence ID" value="QJA84394.1"/>
    <property type="molecule type" value="Genomic_DNA"/>
</dbReference>
<protein>
    <submittedName>
        <fullName evidence="2">Uncharacterized protein</fullName>
    </submittedName>
</protein>
<organism evidence="2">
    <name type="scientific">viral metagenome</name>
    <dbReference type="NCBI Taxonomy" id="1070528"/>
    <lineage>
        <taxon>unclassified sequences</taxon>
        <taxon>metagenomes</taxon>
        <taxon>organismal metagenomes</taxon>
    </lineage>
</organism>
<reference evidence="2" key="1">
    <citation type="submission" date="2020-03" db="EMBL/GenBank/DDBJ databases">
        <title>The deep terrestrial virosphere.</title>
        <authorList>
            <person name="Holmfeldt K."/>
            <person name="Nilsson E."/>
            <person name="Simone D."/>
            <person name="Lopez-Fernandez M."/>
            <person name="Wu X."/>
            <person name="de Brujin I."/>
            <person name="Lundin D."/>
            <person name="Andersson A."/>
            <person name="Bertilsson S."/>
            <person name="Dopson M."/>
        </authorList>
    </citation>
    <scope>NUCLEOTIDE SEQUENCE</scope>
    <source>
        <strain evidence="2">MM415A00192</strain>
        <strain evidence="1">MM415B00178</strain>
    </source>
</reference>
<dbReference type="AlphaFoldDB" id="A0A6M3KSL4"/>
<evidence type="ECO:0000313" key="2">
    <source>
        <dbReference type="EMBL" id="QJA84394.1"/>
    </source>
</evidence>
<gene>
    <name evidence="2" type="ORF">MM415A00192_0003</name>
    <name evidence="1" type="ORF">MM415B00178_0011</name>
</gene>
<evidence type="ECO:0000313" key="1">
    <source>
        <dbReference type="EMBL" id="QJA67629.1"/>
    </source>
</evidence>
<sequence>MKLTLIAKLDKKGSECALCSHYTFGNSKNAVSGGVYIRKDMKYPPDFIEIEIAQTKG</sequence>
<dbReference type="EMBL" id="MT141574">
    <property type="protein sequence ID" value="QJA67629.1"/>
    <property type="molecule type" value="Genomic_DNA"/>
</dbReference>